<keyword evidence="5" id="KW-0998">Cell outer membrane</keyword>
<name>A0ABU0HN79_9HYPH</name>
<sequence length="118" mass="11685">MMLPRPALRLLAVAGLAALALAGCGRRGALEPPQASATAPAAATNGAGSAVKTGRILPDSIGLGGGQAEPDAEAVRAGDELAPSAIPPSGSEAPVQTTKGAKRGYRIPKEPFILDPLL</sequence>
<dbReference type="Proteomes" id="UP001236369">
    <property type="component" value="Unassembled WGS sequence"/>
</dbReference>
<keyword evidence="2 8" id="KW-0732">Signal</keyword>
<evidence type="ECO:0000256" key="6">
    <source>
        <dbReference type="ARBA" id="ARBA00023288"/>
    </source>
</evidence>
<feature type="region of interest" description="Disordered" evidence="7">
    <location>
        <begin position="63"/>
        <end position="107"/>
    </location>
</feature>
<protein>
    <submittedName>
        <fullName evidence="9">Small lipoprotein YifL</fullName>
    </submittedName>
</protein>
<organism evidence="9 10">
    <name type="scientific">Methylobacterium persicinum</name>
    <dbReference type="NCBI Taxonomy" id="374426"/>
    <lineage>
        <taxon>Bacteria</taxon>
        <taxon>Pseudomonadati</taxon>
        <taxon>Pseudomonadota</taxon>
        <taxon>Alphaproteobacteria</taxon>
        <taxon>Hyphomicrobiales</taxon>
        <taxon>Methylobacteriaceae</taxon>
        <taxon>Methylobacterium</taxon>
    </lineage>
</organism>
<keyword evidence="3" id="KW-0472">Membrane</keyword>
<reference evidence="9 10" key="1">
    <citation type="submission" date="2023-07" db="EMBL/GenBank/DDBJ databases">
        <title>Genomic Encyclopedia of Type Strains, Phase IV (KMG-IV): sequencing the most valuable type-strain genomes for metagenomic binning, comparative biology and taxonomic classification.</title>
        <authorList>
            <person name="Goeker M."/>
        </authorList>
    </citation>
    <scope>NUCLEOTIDE SEQUENCE [LARGE SCALE GENOMIC DNA]</scope>
    <source>
        <strain evidence="9 10">DSM 19562</strain>
    </source>
</reference>
<evidence type="ECO:0000256" key="7">
    <source>
        <dbReference type="SAM" id="MobiDB-lite"/>
    </source>
</evidence>
<dbReference type="EMBL" id="JAUSVV010000008">
    <property type="protein sequence ID" value="MDQ0443766.1"/>
    <property type="molecule type" value="Genomic_DNA"/>
</dbReference>
<accession>A0ABU0HN79</accession>
<feature type="chain" id="PRO_5047414380" evidence="8">
    <location>
        <begin position="23"/>
        <end position="118"/>
    </location>
</feature>
<gene>
    <name evidence="9" type="ORF">QO016_003272</name>
</gene>
<keyword evidence="10" id="KW-1185">Reference proteome</keyword>
<keyword evidence="4" id="KW-0564">Palmitate</keyword>
<dbReference type="InterPro" id="IPR032831">
    <property type="entry name" value="LptM_cons"/>
</dbReference>
<evidence type="ECO:0000256" key="4">
    <source>
        <dbReference type="ARBA" id="ARBA00023139"/>
    </source>
</evidence>
<evidence type="ECO:0000256" key="3">
    <source>
        <dbReference type="ARBA" id="ARBA00023136"/>
    </source>
</evidence>
<dbReference type="PROSITE" id="PS51257">
    <property type="entry name" value="PROKAR_LIPOPROTEIN"/>
    <property type="match status" value="1"/>
</dbReference>
<feature type="compositionally biased region" description="Low complexity" evidence="7">
    <location>
        <begin position="35"/>
        <end position="49"/>
    </location>
</feature>
<evidence type="ECO:0000313" key="10">
    <source>
        <dbReference type="Proteomes" id="UP001236369"/>
    </source>
</evidence>
<evidence type="ECO:0000313" key="9">
    <source>
        <dbReference type="EMBL" id="MDQ0443766.1"/>
    </source>
</evidence>
<dbReference type="NCBIfam" id="NF047847">
    <property type="entry name" value="SS_mature_LptM"/>
    <property type="match status" value="1"/>
</dbReference>
<comment type="subcellular location">
    <subcellularLocation>
        <location evidence="1">Cell outer membrane</location>
        <topology evidence="1">Lipid-anchor</topology>
    </subcellularLocation>
</comment>
<evidence type="ECO:0000256" key="1">
    <source>
        <dbReference type="ARBA" id="ARBA00004459"/>
    </source>
</evidence>
<proteinExistence type="predicted"/>
<comment type="caution">
    <text evidence="9">The sequence shown here is derived from an EMBL/GenBank/DDBJ whole genome shotgun (WGS) entry which is preliminary data.</text>
</comment>
<keyword evidence="6 9" id="KW-0449">Lipoprotein</keyword>
<evidence type="ECO:0000256" key="2">
    <source>
        <dbReference type="ARBA" id="ARBA00022729"/>
    </source>
</evidence>
<evidence type="ECO:0000256" key="5">
    <source>
        <dbReference type="ARBA" id="ARBA00023237"/>
    </source>
</evidence>
<evidence type="ECO:0000256" key="8">
    <source>
        <dbReference type="SAM" id="SignalP"/>
    </source>
</evidence>
<feature type="region of interest" description="Disordered" evidence="7">
    <location>
        <begin position="29"/>
        <end position="49"/>
    </location>
</feature>
<feature type="signal peptide" evidence="8">
    <location>
        <begin position="1"/>
        <end position="22"/>
    </location>
</feature>